<dbReference type="Pfam" id="PF13411">
    <property type="entry name" value="MerR_1"/>
    <property type="match status" value="1"/>
</dbReference>
<dbReference type="EMBL" id="CP009286">
    <property type="protein sequence ID" value="AIQ63457.1"/>
    <property type="molecule type" value="Genomic_DNA"/>
</dbReference>
<dbReference type="Gene3D" id="1.10.1660.10">
    <property type="match status" value="1"/>
</dbReference>
<keyword evidence="3" id="KW-0238">DNA-binding</keyword>
<gene>
    <name evidence="7" type="ORF">PSTEL_10550</name>
</gene>
<dbReference type="InterPro" id="IPR047057">
    <property type="entry name" value="MerR_fam"/>
</dbReference>
<dbReference type="PANTHER" id="PTHR30204">
    <property type="entry name" value="REDOX-CYCLING DRUG-SENSING TRANSCRIPTIONAL ACTIVATOR SOXR"/>
    <property type="match status" value="1"/>
</dbReference>
<dbReference type="GO" id="GO:0003700">
    <property type="term" value="F:DNA-binding transcription factor activity"/>
    <property type="evidence" value="ECO:0007669"/>
    <property type="project" value="InterPro"/>
</dbReference>
<dbReference type="InterPro" id="IPR009061">
    <property type="entry name" value="DNA-bd_dom_put_sf"/>
</dbReference>
<organism evidence="7 8">
    <name type="scientific">Paenibacillus stellifer</name>
    <dbReference type="NCBI Taxonomy" id="169760"/>
    <lineage>
        <taxon>Bacteria</taxon>
        <taxon>Bacillati</taxon>
        <taxon>Bacillota</taxon>
        <taxon>Bacilli</taxon>
        <taxon>Bacillales</taxon>
        <taxon>Paenibacillaceae</taxon>
        <taxon>Paenibacillus</taxon>
    </lineage>
</organism>
<feature type="domain" description="HTH merR-type" evidence="6">
    <location>
        <begin position="1"/>
        <end position="71"/>
    </location>
</feature>
<dbReference type="GO" id="GO:0003677">
    <property type="term" value="F:DNA binding"/>
    <property type="evidence" value="ECO:0007669"/>
    <property type="project" value="UniProtKB-KW"/>
</dbReference>
<dbReference type="HOGENOM" id="CLU_060077_8_0_9"/>
<protein>
    <recommendedName>
        <fullName evidence="6">HTH merR-type domain-containing protein</fullName>
    </recommendedName>
</protein>
<dbReference type="Proteomes" id="UP000029507">
    <property type="component" value="Chromosome"/>
</dbReference>
<keyword evidence="1" id="KW-0678">Repressor</keyword>
<evidence type="ECO:0000256" key="2">
    <source>
        <dbReference type="ARBA" id="ARBA00023015"/>
    </source>
</evidence>
<dbReference type="CDD" id="cd01109">
    <property type="entry name" value="HTH_YyaN"/>
    <property type="match status" value="1"/>
</dbReference>
<keyword evidence="2" id="KW-0805">Transcription regulation</keyword>
<dbReference type="OrthoDB" id="9811174at2"/>
<dbReference type="PROSITE" id="PS50937">
    <property type="entry name" value="HTH_MERR_2"/>
    <property type="match status" value="1"/>
</dbReference>
<dbReference type="SMART" id="SM00422">
    <property type="entry name" value="HTH_MERR"/>
    <property type="match status" value="1"/>
</dbReference>
<keyword evidence="5" id="KW-0175">Coiled coil</keyword>
<evidence type="ECO:0000256" key="4">
    <source>
        <dbReference type="ARBA" id="ARBA00023163"/>
    </source>
</evidence>
<evidence type="ECO:0000313" key="7">
    <source>
        <dbReference type="EMBL" id="AIQ63457.1"/>
    </source>
</evidence>
<dbReference type="KEGG" id="pste:PSTEL_10550"/>
<dbReference type="PANTHER" id="PTHR30204:SF69">
    <property type="entry name" value="MERR-FAMILY TRANSCRIPTIONAL REGULATOR"/>
    <property type="match status" value="1"/>
</dbReference>
<dbReference type="RefSeq" id="WP_038695004.1">
    <property type="nucleotide sequence ID" value="NZ_CP009286.1"/>
</dbReference>
<dbReference type="PRINTS" id="PR00040">
    <property type="entry name" value="HTHMERR"/>
</dbReference>
<evidence type="ECO:0000313" key="8">
    <source>
        <dbReference type="Proteomes" id="UP000029507"/>
    </source>
</evidence>
<dbReference type="STRING" id="169760.PSTEL_10550"/>
<feature type="coiled-coil region" evidence="5">
    <location>
        <begin position="79"/>
        <end position="124"/>
    </location>
</feature>
<evidence type="ECO:0000256" key="3">
    <source>
        <dbReference type="ARBA" id="ARBA00023125"/>
    </source>
</evidence>
<proteinExistence type="predicted"/>
<evidence type="ECO:0000256" key="1">
    <source>
        <dbReference type="ARBA" id="ARBA00022491"/>
    </source>
</evidence>
<name>A0A089LRG4_9BACL</name>
<keyword evidence="8" id="KW-1185">Reference proteome</keyword>
<evidence type="ECO:0000256" key="5">
    <source>
        <dbReference type="SAM" id="Coils"/>
    </source>
</evidence>
<accession>A0A089LRG4</accession>
<dbReference type="SUPFAM" id="SSF46955">
    <property type="entry name" value="Putative DNA-binding domain"/>
    <property type="match status" value="1"/>
</dbReference>
<dbReference type="AlphaFoldDB" id="A0A089LRG4"/>
<reference evidence="7 8" key="1">
    <citation type="submission" date="2014-08" db="EMBL/GenBank/DDBJ databases">
        <title>Comparative genomics of the Paenibacillus odorifer group.</title>
        <authorList>
            <person name="den Bakker H.C."/>
            <person name="Tsai Y.-C."/>
            <person name="Martin N."/>
            <person name="Korlach J."/>
            <person name="Wiedmann M."/>
        </authorList>
    </citation>
    <scope>NUCLEOTIDE SEQUENCE [LARGE SCALE GENOMIC DNA]</scope>
    <source>
        <strain evidence="7 8">DSM 14472</strain>
    </source>
</reference>
<sequence>MEYTIKEVTELFGMSSYTLRYYEKEGLLPPVHRTENGRRQYDESDLSRIRMIRCMKAAGMSLESIKEFNRLSLNGEPALKEKQSVIRQQKELIENQIRDYQGLLKLLNRKLEHYDRQIAEAESDR</sequence>
<evidence type="ECO:0000259" key="6">
    <source>
        <dbReference type="PROSITE" id="PS50937"/>
    </source>
</evidence>
<keyword evidence="4" id="KW-0804">Transcription</keyword>
<dbReference type="InterPro" id="IPR000551">
    <property type="entry name" value="MerR-type_HTH_dom"/>
</dbReference>